<sequence>MGFMTLLLFIFNKKILKARGEGDDTGSNFCEETTVLEVVIRNIKMGTGQFILAPQYETRSLTFSYTLEISFMRTTPRLMFSDVNPPGCYEDRRTLMKTRREGNVQSQSQRAREIELSFSGQFSYTHPLLLRPINGSLGIIIFPYLTINSVVRKVEHSFAVLQQINHDEKANPGLSSFLANKFLIVVSVHIDNCVSCALSERGVEFLAVVLLVHRLAHATATRYHLGLLELTQCNVDQEADSGYYLEKAVFGGIIGVAFRSSTAPAEDPLLPDIAYFMTRSPAGKVYKIGGSIHDL</sequence>
<evidence type="ECO:0000313" key="2">
    <source>
        <dbReference type="EMBL" id="KAK0447024.1"/>
    </source>
</evidence>
<dbReference type="EMBL" id="JAUEPS010000045">
    <property type="protein sequence ID" value="KAK0447024.1"/>
    <property type="molecule type" value="Genomic_DNA"/>
</dbReference>
<accession>A0AA39JT79</accession>
<dbReference type="GeneID" id="85363227"/>
<reference evidence="2" key="1">
    <citation type="submission" date="2023-06" db="EMBL/GenBank/DDBJ databases">
        <authorList>
            <consortium name="Lawrence Berkeley National Laboratory"/>
            <person name="Ahrendt S."/>
            <person name="Sahu N."/>
            <person name="Indic B."/>
            <person name="Wong-Bajracharya J."/>
            <person name="Merenyi Z."/>
            <person name="Ke H.-M."/>
            <person name="Monk M."/>
            <person name="Kocsube S."/>
            <person name="Drula E."/>
            <person name="Lipzen A."/>
            <person name="Balint B."/>
            <person name="Henrissat B."/>
            <person name="Andreopoulos B."/>
            <person name="Martin F.M."/>
            <person name="Harder C.B."/>
            <person name="Rigling D."/>
            <person name="Ford K.L."/>
            <person name="Foster G.D."/>
            <person name="Pangilinan J."/>
            <person name="Papanicolaou A."/>
            <person name="Barry K."/>
            <person name="LaButti K."/>
            <person name="Viragh M."/>
            <person name="Koriabine M."/>
            <person name="Yan M."/>
            <person name="Riley R."/>
            <person name="Champramary S."/>
            <person name="Plett K.L."/>
            <person name="Tsai I.J."/>
            <person name="Slot J."/>
            <person name="Sipos G."/>
            <person name="Plett J."/>
            <person name="Nagy L.G."/>
            <person name="Grigoriev I.V."/>
        </authorList>
    </citation>
    <scope>NUCLEOTIDE SEQUENCE</scope>
    <source>
        <strain evidence="2">CCBAS 213</strain>
    </source>
</reference>
<keyword evidence="3" id="KW-1185">Reference proteome</keyword>
<feature type="signal peptide" evidence="1">
    <location>
        <begin position="1"/>
        <end position="20"/>
    </location>
</feature>
<dbReference type="Proteomes" id="UP001175211">
    <property type="component" value="Unassembled WGS sequence"/>
</dbReference>
<feature type="chain" id="PRO_5041363577" evidence="1">
    <location>
        <begin position="21"/>
        <end position="295"/>
    </location>
</feature>
<organism evidence="2 3">
    <name type="scientific">Armillaria tabescens</name>
    <name type="common">Ringless honey mushroom</name>
    <name type="synonym">Agaricus tabescens</name>
    <dbReference type="NCBI Taxonomy" id="1929756"/>
    <lineage>
        <taxon>Eukaryota</taxon>
        <taxon>Fungi</taxon>
        <taxon>Dikarya</taxon>
        <taxon>Basidiomycota</taxon>
        <taxon>Agaricomycotina</taxon>
        <taxon>Agaricomycetes</taxon>
        <taxon>Agaricomycetidae</taxon>
        <taxon>Agaricales</taxon>
        <taxon>Marasmiineae</taxon>
        <taxon>Physalacriaceae</taxon>
        <taxon>Desarmillaria</taxon>
    </lineage>
</organism>
<evidence type="ECO:0000313" key="3">
    <source>
        <dbReference type="Proteomes" id="UP001175211"/>
    </source>
</evidence>
<evidence type="ECO:0000256" key="1">
    <source>
        <dbReference type="SAM" id="SignalP"/>
    </source>
</evidence>
<keyword evidence="1" id="KW-0732">Signal</keyword>
<protein>
    <submittedName>
        <fullName evidence="2">Uncharacterized protein</fullName>
    </submittedName>
</protein>
<gene>
    <name evidence="2" type="ORF">EV420DRAFT_1714661</name>
</gene>
<comment type="caution">
    <text evidence="2">The sequence shown here is derived from an EMBL/GenBank/DDBJ whole genome shotgun (WGS) entry which is preliminary data.</text>
</comment>
<proteinExistence type="predicted"/>
<dbReference type="AlphaFoldDB" id="A0AA39JT79"/>
<name>A0AA39JT79_ARMTA</name>
<dbReference type="RefSeq" id="XP_060326049.1">
    <property type="nucleotide sequence ID" value="XM_060479679.1"/>
</dbReference>